<dbReference type="Proteomes" id="UP000020766">
    <property type="component" value="Unassembled WGS sequence"/>
</dbReference>
<reference evidence="3 4" key="1">
    <citation type="submission" date="2014-01" db="EMBL/GenBank/DDBJ databases">
        <title>Interspecies Systems Biology Uncovers Metabolites Affecting C. elegans Gene Expression and Life History Traits.</title>
        <authorList>
            <person name="Watson E."/>
            <person name="Macneil L.T."/>
            <person name="Ritter A.D."/>
            <person name="Yilmaz L.S."/>
            <person name="Rosebrock A.P."/>
            <person name="Caudy A.A."/>
            <person name="Walhout A.J."/>
        </authorList>
    </citation>
    <scope>NUCLEOTIDE SEQUENCE [LARGE SCALE GENOMIC DNA]</scope>
    <source>
        <strain evidence="3 4">DA1877</strain>
    </source>
</reference>
<dbReference type="InterPro" id="IPR056490">
    <property type="entry name" value="Rcc01698_C"/>
</dbReference>
<dbReference type="Pfam" id="PF13550">
    <property type="entry name" value="Phage-tail_3"/>
    <property type="match status" value="1"/>
</dbReference>
<feature type="domain" description="Rcc01698-like C-terminal" evidence="2">
    <location>
        <begin position="205"/>
        <end position="306"/>
    </location>
</feature>
<dbReference type="EMBL" id="JBOK01000027">
    <property type="protein sequence ID" value="EXU78755.1"/>
    <property type="molecule type" value="Genomic_DNA"/>
</dbReference>
<dbReference type="Pfam" id="PF23666">
    <property type="entry name" value="Rcc01698_C"/>
    <property type="match status" value="1"/>
</dbReference>
<protein>
    <submittedName>
        <fullName evidence="3">Uncharacterized protein</fullName>
    </submittedName>
</protein>
<accession>A0A014NY23</accession>
<proteinExistence type="predicted"/>
<dbReference type="InterPro" id="IPR032876">
    <property type="entry name" value="J_dom"/>
</dbReference>
<evidence type="ECO:0000259" key="2">
    <source>
        <dbReference type="Pfam" id="PF23666"/>
    </source>
</evidence>
<name>A0A014NY23_9BURK</name>
<evidence type="ECO:0000313" key="4">
    <source>
        <dbReference type="Proteomes" id="UP000020766"/>
    </source>
</evidence>
<gene>
    <name evidence="3" type="ORF">AX13_09705</name>
</gene>
<feature type="domain" description="Tip attachment protein J" evidence="1">
    <location>
        <begin position="4"/>
        <end position="104"/>
    </location>
</feature>
<comment type="caution">
    <text evidence="3">The sequence shown here is derived from an EMBL/GenBank/DDBJ whole genome shotgun (WGS) entry which is preliminary data.</text>
</comment>
<dbReference type="PATRIC" id="fig|1457173.3.peg.3348"/>
<evidence type="ECO:0000259" key="1">
    <source>
        <dbReference type="Pfam" id="PF13550"/>
    </source>
</evidence>
<sequence>MGNDLEMPAQIALTYPNMAGDYNADSQFSDRLISGQQSTQTMQVPVGMLPAEAKGVADALLMDAVAGLQSTTLSVPLKYAFVEPGDVVEAVARDGRIYRLRVQTRKDQGIWLELECRLDDVGALDSAAITDEGYITVQDPASMPDTILHALDAPLLRDADDQPGFYLAAAPDSINVATDQWKGANVASSWDDVDYASLLSILEAATVGESLTVLPAWNGGPVFDEASVLRVEMLGQLSSTSRAAMLLDETVNALLVGDEVVRFRNAELVEADEDRGRYTYQLTGFIRGFRGTEWAMGGHAAGERCVLLNRSVRRVNTQLNELQVQRWLKATTVGKYITDMQPQAFTSTGRALKPFAPVGLRALTEEGVGVHLSWQRRTRLSYRYGGVSPSVPLGEATERYRVQVFAGDLLLRTEIVTQPQWAYTIEMSADDGLSSADAVRFEVCQLSDSVGPGYVTSKEGKTA</sequence>
<organism evidence="3 4">
    <name type="scientific">Comamonas aquatica DA1877</name>
    <dbReference type="NCBI Taxonomy" id="1457173"/>
    <lineage>
        <taxon>Bacteria</taxon>
        <taxon>Pseudomonadati</taxon>
        <taxon>Pseudomonadota</taxon>
        <taxon>Betaproteobacteria</taxon>
        <taxon>Burkholderiales</taxon>
        <taxon>Comamonadaceae</taxon>
        <taxon>Comamonas</taxon>
    </lineage>
</organism>
<evidence type="ECO:0000313" key="3">
    <source>
        <dbReference type="EMBL" id="EXU78755.1"/>
    </source>
</evidence>
<dbReference type="AlphaFoldDB" id="A0A014NY23"/>
<keyword evidence="4" id="KW-1185">Reference proteome</keyword>